<dbReference type="CDD" id="cd16325">
    <property type="entry name" value="LolA"/>
    <property type="match status" value="1"/>
</dbReference>
<feature type="signal peptide" evidence="2">
    <location>
        <begin position="1"/>
        <end position="19"/>
    </location>
</feature>
<dbReference type="Gene3D" id="2.50.20.10">
    <property type="entry name" value="Lipoprotein localisation LolA/LolB/LppX"/>
    <property type="match status" value="1"/>
</dbReference>
<gene>
    <name evidence="3" type="ORF">ACFS6H_04975</name>
</gene>
<comment type="caution">
    <text evidence="3">The sequence shown here is derived from an EMBL/GenBank/DDBJ whole genome shotgun (WGS) entry which is preliminary data.</text>
</comment>
<dbReference type="Pfam" id="PF03548">
    <property type="entry name" value="LolA"/>
    <property type="match status" value="1"/>
</dbReference>
<evidence type="ECO:0000313" key="4">
    <source>
        <dbReference type="Proteomes" id="UP001597511"/>
    </source>
</evidence>
<feature type="chain" id="PRO_5046126756" evidence="2">
    <location>
        <begin position="20"/>
        <end position="211"/>
    </location>
</feature>
<sequence>MHRFILTIFSYFLFIAAQAQYPGYKAVANTDAFKKSFAQSAQKTNTLKSDFVQEKTLSMLSEKIVSKGKFYFKKENAIRMEYTSPFQYLMVINGNNVYIKDNQKENKMSASSNKLFQSINRIMMDCVKGTVFDNKDFSVKLYESNDAYLAELTPLGKDLKKMFSKINMISGKKDNLVKKVEMHEPSGDKTVLSYINPELNTTLSDALFNTH</sequence>
<dbReference type="EMBL" id="JBHUOZ010000001">
    <property type="protein sequence ID" value="MFD2919055.1"/>
    <property type="molecule type" value="Genomic_DNA"/>
</dbReference>
<dbReference type="PANTHER" id="PTHR35869:SF1">
    <property type="entry name" value="OUTER-MEMBRANE LIPOPROTEIN CARRIER PROTEIN"/>
    <property type="match status" value="1"/>
</dbReference>
<dbReference type="SUPFAM" id="SSF89392">
    <property type="entry name" value="Prokaryotic lipoproteins and lipoprotein localization factors"/>
    <property type="match status" value="1"/>
</dbReference>
<evidence type="ECO:0000313" key="3">
    <source>
        <dbReference type="EMBL" id="MFD2919055.1"/>
    </source>
</evidence>
<keyword evidence="1 2" id="KW-0732">Signal</keyword>
<keyword evidence="4" id="KW-1185">Reference proteome</keyword>
<name>A0ABW6A3H6_9BACT</name>
<dbReference type="Proteomes" id="UP001597511">
    <property type="component" value="Unassembled WGS sequence"/>
</dbReference>
<evidence type="ECO:0000256" key="2">
    <source>
        <dbReference type="SAM" id="SignalP"/>
    </source>
</evidence>
<dbReference type="InterPro" id="IPR004564">
    <property type="entry name" value="OM_lipoprot_carrier_LolA-like"/>
</dbReference>
<dbReference type="RefSeq" id="WP_386095864.1">
    <property type="nucleotide sequence ID" value="NZ_JBHUOZ010000001.1"/>
</dbReference>
<proteinExistence type="predicted"/>
<keyword evidence="3" id="KW-0449">Lipoprotein</keyword>
<evidence type="ECO:0000256" key="1">
    <source>
        <dbReference type="ARBA" id="ARBA00022729"/>
    </source>
</evidence>
<protein>
    <submittedName>
        <fullName evidence="3">Outer membrane lipoprotein carrier protein LolA</fullName>
    </submittedName>
</protein>
<organism evidence="3 4">
    <name type="scientific">Terrimonas rubra</name>
    <dbReference type="NCBI Taxonomy" id="1035890"/>
    <lineage>
        <taxon>Bacteria</taxon>
        <taxon>Pseudomonadati</taxon>
        <taxon>Bacteroidota</taxon>
        <taxon>Chitinophagia</taxon>
        <taxon>Chitinophagales</taxon>
        <taxon>Chitinophagaceae</taxon>
        <taxon>Terrimonas</taxon>
    </lineage>
</organism>
<dbReference type="InterPro" id="IPR029046">
    <property type="entry name" value="LolA/LolB/LppX"/>
</dbReference>
<dbReference type="PANTHER" id="PTHR35869">
    <property type="entry name" value="OUTER-MEMBRANE LIPOPROTEIN CARRIER PROTEIN"/>
    <property type="match status" value="1"/>
</dbReference>
<reference evidence="4" key="1">
    <citation type="journal article" date="2019" name="Int. J. Syst. Evol. Microbiol.">
        <title>The Global Catalogue of Microorganisms (GCM) 10K type strain sequencing project: providing services to taxonomists for standard genome sequencing and annotation.</title>
        <authorList>
            <consortium name="The Broad Institute Genomics Platform"/>
            <consortium name="The Broad Institute Genome Sequencing Center for Infectious Disease"/>
            <person name="Wu L."/>
            <person name="Ma J."/>
        </authorList>
    </citation>
    <scope>NUCLEOTIDE SEQUENCE [LARGE SCALE GENOMIC DNA]</scope>
    <source>
        <strain evidence="4">KCTC 23299</strain>
    </source>
</reference>
<accession>A0ABW6A3H6</accession>